<accession>E6J2U9</accession>
<proteinExistence type="predicted"/>
<reference evidence="1 2" key="1">
    <citation type="submission" date="2010-11" db="EMBL/GenBank/DDBJ databases">
        <authorList>
            <person name="Weinstock G."/>
            <person name="Sodergren E."/>
            <person name="Clifton S."/>
            <person name="Fulton L."/>
            <person name="Fulton B."/>
            <person name="Courtney L."/>
            <person name="Fronick C."/>
            <person name="Harrison M."/>
            <person name="Strong C."/>
            <person name="Farmer C."/>
            <person name="Delahaunty K."/>
            <person name="Markovic C."/>
            <person name="Hall O."/>
            <person name="Minx P."/>
            <person name="Tomlinson C."/>
            <person name="Mitreva M."/>
            <person name="Hou S."/>
            <person name="Chen J."/>
            <person name="Wollam A."/>
            <person name="Pepin K.H."/>
            <person name="Johnson M."/>
            <person name="Bhonagiri V."/>
            <person name="Zhang X."/>
            <person name="Suruliraj S."/>
            <person name="Warren W."/>
            <person name="Chinwalla A."/>
            <person name="Mardis E.R."/>
            <person name="Wilson R.K."/>
        </authorList>
    </citation>
    <scope>NUCLEOTIDE SEQUENCE [LARGE SCALE GENOMIC DNA]</scope>
    <source>
        <strain evidence="1 2">F0211</strain>
    </source>
</reference>
<sequence>MGIYVIPYQTLAATVFYEKLRSTKGIEPALESNSDNTISSSIEQ</sequence>
<evidence type="ECO:0000313" key="2">
    <source>
        <dbReference type="Proteomes" id="UP000002973"/>
    </source>
</evidence>
<protein>
    <submittedName>
        <fullName evidence="1">Uncharacterized protein</fullName>
    </submittedName>
</protein>
<name>E6J2U9_STRAP</name>
<comment type="caution">
    <text evidence="1">The sequence shown here is derived from an EMBL/GenBank/DDBJ whole genome shotgun (WGS) entry which is preliminary data.</text>
</comment>
<dbReference type="EMBL" id="AECT01000038">
    <property type="protein sequence ID" value="EFU21858.1"/>
    <property type="molecule type" value="Genomic_DNA"/>
</dbReference>
<evidence type="ECO:0000313" key="1">
    <source>
        <dbReference type="EMBL" id="EFU21858.1"/>
    </source>
</evidence>
<dbReference type="AlphaFoldDB" id="E6J2U9"/>
<organism evidence="1 2">
    <name type="scientific">Streptococcus anginosus F0211</name>
    <dbReference type="NCBI Taxonomy" id="706437"/>
    <lineage>
        <taxon>Bacteria</taxon>
        <taxon>Bacillati</taxon>
        <taxon>Bacillota</taxon>
        <taxon>Bacilli</taxon>
        <taxon>Lactobacillales</taxon>
        <taxon>Streptococcaceae</taxon>
        <taxon>Streptococcus</taxon>
        <taxon>Streptococcus anginosus group</taxon>
    </lineage>
</organism>
<gene>
    <name evidence="1" type="ORF">HMPREF0813_01589</name>
</gene>
<dbReference type="Proteomes" id="UP000002973">
    <property type="component" value="Unassembled WGS sequence"/>
</dbReference>